<evidence type="ECO:0000313" key="2">
    <source>
        <dbReference type="EMBL" id="CAG2238868.1"/>
    </source>
</evidence>
<dbReference type="PANTHER" id="PTHR46989:SF3">
    <property type="entry name" value="USPA DOMAIN-CONTAINING PROTEIN"/>
    <property type="match status" value="1"/>
</dbReference>
<dbReference type="EMBL" id="CAJPWZ010002494">
    <property type="protein sequence ID" value="CAG2238868.1"/>
    <property type="molecule type" value="Genomic_DNA"/>
</dbReference>
<dbReference type="Gene3D" id="3.40.50.620">
    <property type="entry name" value="HUPs"/>
    <property type="match status" value="1"/>
</dbReference>
<dbReference type="InterPro" id="IPR014729">
    <property type="entry name" value="Rossmann-like_a/b/a_fold"/>
</dbReference>
<protein>
    <recommendedName>
        <fullName evidence="1">UspA domain-containing protein</fullName>
    </recommendedName>
</protein>
<dbReference type="InterPro" id="IPR006016">
    <property type="entry name" value="UspA"/>
</dbReference>
<feature type="domain" description="UspA" evidence="1">
    <location>
        <begin position="20"/>
        <end position="162"/>
    </location>
</feature>
<dbReference type="CDD" id="cd23659">
    <property type="entry name" value="USP_At3g01520-like"/>
    <property type="match status" value="1"/>
</dbReference>
<name>A0A8S3TZ08_MYTED</name>
<organism evidence="2 3">
    <name type="scientific">Mytilus edulis</name>
    <name type="common">Blue mussel</name>
    <dbReference type="NCBI Taxonomy" id="6550"/>
    <lineage>
        <taxon>Eukaryota</taxon>
        <taxon>Metazoa</taxon>
        <taxon>Spiralia</taxon>
        <taxon>Lophotrochozoa</taxon>
        <taxon>Mollusca</taxon>
        <taxon>Bivalvia</taxon>
        <taxon>Autobranchia</taxon>
        <taxon>Pteriomorphia</taxon>
        <taxon>Mytilida</taxon>
        <taxon>Mytiloidea</taxon>
        <taxon>Mytilidae</taxon>
        <taxon>Mytilinae</taxon>
        <taxon>Mytilus</taxon>
    </lineage>
</organism>
<dbReference type="PANTHER" id="PTHR46989">
    <property type="entry name" value="USP DOMAIN-CONTAINING PROTEIN"/>
    <property type="match status" value="1"/>
</dbReference>
<comment type="caution">
    <text evidence="2">The sequence shown here is derived from an EMBL/GenBank/DDBJ whole genome shotgun (WGS) entry which is preliminary data.</text>
</comment>
<dbReference type="AlphaFoldDB" id="A0A8S3TZ08"/>
<dbReference type="InterPro" id="IPR006015">
    <property type="entry name" value="Universal_stress_UspA"/>
</dbReference>
<dbReference type="Proteomes" id="UP000683360">
    <property type="component" value="Unassembled WGS sequence"/>
</dbReference>
<dbReference type="SUPFAM" id="SSF52402">
    <property type="entry name" value="Adenine nucleotide alpha hydrolases-like"/>
    <property type="match status" value="1"/>
</dbReference>
<gene>
    <name evidence="2" type="ORF">MEDL_51262</name>
</gene>
<evidence type="ECO:0000259" key="1">
    <source>
        <dbReference type="Pfam" id="PF00582"/>
    </source>
</evidence>
<evidence type="ECO:0000313" key="3">
    <source>
        <dbReference type="Proteomes" id="UP000683360"/>
    </source>
</evidence>
<accession>A0A8S3TZ08</accession>
<proteinExistence type="predicted"/>
<sequence length="174" mass="19031">MADGNAASASEAGCRKDGGKTVVIAFDGSDYAKHAMKFYADTVYTPTDNVIVVYCVELGEVITTAHFSVDQEAFKELIQHESDKIKNRLVEFAVYMRNIKLNGIVKSTHASTPGLGVVNLANEFNADLIVTGSRGQGTLRRTFLGSVSDYILHHSKVPVLVVTLQKEVEDKHRT</sequence>
<dbReference type="OrthoDB" id="843225at2759"/>
<keyword evidence="3" id="KW-1185">Reference proteome</keyword>
<reference evidence="2" key="1">
    <citation type="submission" date="2021-03" db="EMBL/GenBank/DDBJ databases">
        <authorList>
            <person name="Bekaert M."/>
        </authorList>
    </citation>
    <scope>NUCLEOTIDE SEQUENCE</scope>
</reference>
<dbReference type="PRINTS" id="PR01438">
    <property type="entry name" value="UNVRSLSTRESS"/>
</dbReference>
<dbReference type="Pfam" id="PF00582">
    <property type="entry name" value="Usp"/>
    <property type="match status" value="1"/>
</dbReference>